<evidence type="ECO:0000313" key="3">
    <source>
        <dbReference type="WBParaSite" id="GPUH_0000383201-mRNA-1"/>
    </source>
</evidence>
<dbReference type="PANTHER" id="PTHR19346:SF4">
    <property type="entry name" value="SUGAR PHOSPHATE TRANSPORTER DOMAIN-CONTAINING PROTEIN"/>
    <property type="match status" value="1"/>
</dbReference>
<name>A0A183D534_9BILA</name>
<feature type="transmembrane region" description="Helical" evidence="1">
    <location>
        <begin position="181"/>
        <end position="203"/>
    </location>
</feature>
<reference evidence="3" key="1">
    <citation type="submission" date="2016-06" db="UniProtKB">
        <authorList>
            <consortium name="WormBaseParasite"/>
        </authorList>
    </citation>
    <scope>IDENTIFICATION</scope>
</reference>
<dbReference type="InterPro" id="IPR037185">
    <property type="entry name" value="EmrE-like"/>
</dbReference>
<feature type="transmembrane region" description="Helical" evidence="1">
    <location>
        <begin position="96"/>
        <end position="115"/>
    </location>
</feature>
<feature type="chain" id="PRO_5012475435" evidence="2">
    <location>
        <begin position="16"/>
        <end position="279"/>
    </location>
</feature>
<feature type="transmembrane region" description="Helical" evidence="1">
    <location>
        <begin position="215"/>
        <end position="232"/>
    </location>
</feature>
<dbReference type="PANTHER" id="PTHR19346">
    <property type="entry name" value="SUGAR PHOSPHATE TRANSPORTER DOMAIN-CONTAINING PROTEIN"/>
    <property type="match status" value="1"/>
</dbReference>
<proteinExistence type="predicted"/>
<dbReference type="Gene3D" id="1.10.3730.20">
    <property type="match status" value="1"/>
</dbReference>
<dbReference type="AlphaFoldDB" id="A0A183D534"/>
<feature type="signal peptide" evidence="2">
    <location>
        <begin position="1"/>
        <end position="15"/>
    </location>
</feature>
<keyword evidence="1" id="KW-0472">Membrane</keyword>
<keyword evidence="1" id="KW-1133">Transmembrane helix</keyword>
<feature type="transmembrane region" description="Helical" evidence="1">
    <location>
        <begin position="158"/>
        <end position="175"/>
    </location>
</feature>
<feature type="transmembrane region" description="Helical" evidence="1">
    <location>
        <begin position="252"/>
        <end position="272"/>
    </location>
</feature>
<protein>
    <submittedName>
        <fullName evidence="3">EamA domain-containing protein</fullName>
    </submittedName>
</protein>
<feature type="transmembrane region" description="Helical" evidence="1">
    <location>
        <begin position="127"/>
        <end position="151"/>
    </location>
</feature>
<sequence>LISAVVMLAVAFCWAMSTQFTKTALVLKKSQFYAPYFLVWFNTNFMTLCYPAYLLMGAVSSRTSISDIHHATTPSNRSCAAFSEALLVYGKQPGKGGLVCAYFLRTSLFLFFWLVANYSYAQSLGHISASATSSIMSCNTAIVCVLGWFILHDQFIPFRLVSVAAAIGGVVVMSMDKEFAGSILGISLSILSALSAALYKVLFKKVVGSAKIGQVAMFMSGLGMMNLFFNSVPMVTFLCTHVETFMWSEVPWLPLLGAAILALCKCSVHFFLPKLAIKV</sequence>
<dbReference type="SUPFAM" id="SSF103481">
    <property type="entry name" value="Multidrug resistance efflux transporter EmrE"/>
    <property type="match status" value="1"/>
</dbReference>
<accession>A0A183D534</accession>
<keyword evidence="2" id="KW-0732">Signal</keyword>
<evidence type="ECO:0000256" key="2">
    <source>
        <dbReference type="SAM" id="SignalP"/>
    </source>
</evidence>
<evidence type="ECO:0000256" key="1">
    <source>
        <dbReference type="SAM" id="Phobius"/>
    </source>
</evidence>
<dbReference type="WBParaSite" id="GPUH_0000383201-mRNA-1">
    <property type="protein sequence ID" value="GPUH_0000383201-mRNA-1"/>
    <property type="gene ID" value="GPUH_0000383201"/>
</dbReference>
<keyword evidence="1" id="KW-0812">Transmembrane</keyword>
<dbReference type="InterPro" id="IPR026505">
    <property type="entry name" value="Solute_c_fam_35_mem_F3/F4"/>
</dbReference>
<feature type="transmembrane region" description="Helical" evidence="1">
    <location>
        <begin position="33"/>
        <end position="56"/>
    </location>
</feature>
<organism evidence="3">
    <name type="scientific">Gongylonema pulchrum</name>
    <dbReference type="NCBI Taxonomy" id="637853"/>
    <lineage>
        <taxon>Eukaryota</taxon>
        <taxon>Metazoa</taxon>
        <taxon>Ecdysozoa</taxon>
        <taxon>Nematoda</taxon>
        <taxon>Chromadorea</taxon>
        <taxon>Rhabditida</taxon>
        <taxon>Spirurina</taxon>
        <taxon>Spiruromorpha</taxon>
        <taxon>Spiruroidea</taxon>
        <taxon>Gongylonematidae</taxon>
        <taxon>Gongylonema</taxon>
    </lineage>
</organism>